<reference evidence="6" key="2">
    <citation type="submission" date="2021-04" db="EMBL/GenBank/DDBJ databases">
        <title>Isolation and genomic analysis of the ibuprofen-degrading bacterium Sphingomonas strain MPO218.</title>
        <authorList>
            <person name="Aulestia M."/>
            <person name="Flores A."/>
            <person name="Mangas E.L."/>
            <person name="Perez-Pulido A.J."/>
            <person name="Santero E."/>
            <person name="Camacho E.M."/>
        </authorList>
    </citation>
    <scope>NUCLEOTIDE SEQUENCE</scope>
    <source>
        <strain evidence="6">MPO218</strain>
    </source>
</reference>
<keyword evidence="2" id="KW-0805">Transcription regulation</keyword>
<sequence>MQPKAAIMQAMHWDDLQFFLSLARTGLLTIAARQLDVDATTVGRRIRRLERSLGGQTLFVQGRDGHVLTEAGRRLLARVETIEREADAIAGGGDQADGEDVRGHLRVSASEGFGTWMVAHHLGEFAGAHPHLSIDLAANSGFLDPSRREADVAILLARPQRGPLITKKLSDYRLRLYAARAYLDRHPPIAARGDLPAHRMIGYVPDLLYSPELNYLDELGPAVEARLRSSSINAQYRMVAAGSGIGVLPCFIGDRDGALVRVLPEVAITRSFWLVTHQDSRHLPRTALFVEWLSALMLRQRSRLLGESDGIVATATLPSPLQGQA</sequence>
<dbReference type="SUPFAM" id="SSF53850">
    <property type="entry name" value="Periplasmic binding protein-like II"/>
    <property type="match status" value="1"/>
</dbReference>
<comment type="similarity">
    <text evidence="1">Belongs to the LysR transcriptional regulatory family.</text>
</comment>
<dbReference type="SUPFAM" id="SSF46785">
    <property type="entry name" value="Winged helix' DNA-binding domain"/>
    <property type="match status" value="1"/>
</dbReference>
<dbReference type="RefSeq" id="WP_030091138.1">
    <property type="nucleotide sequence ID" value="NZ_CP059319.1"/>
</dbReference>
<organism evidence="6 7">
    <name type="scientific">Rhizorhabdus wittichii</name>
    <dbReference type="NCBI Taxonomy" id="160791"/>
    <lineage>
        <taxon>Bacteria</taxon>
        <taxon>Pseudomonadati</taxon>
        <taxon>Pseudomonadota</taxon>
        <taxon>Alphaproteobacteria</taxon>
        <taxon>Sphingomonadales</taxon>
        <taxon>Sphingomonadaceae</taxon>
        <taxon>Rhizorhabdus</taxon>
    </lineage>
</organism>
<dbReference type="PROSITE" id="PS50931">
    <property type="entry name" value="HTH_LYSR"/>
    <property type="match status" value="1"/>
</dbReference>
<evidence type="ECO:0000313" key="7">
    <source>
        <dbReference type="Proteomes" id="UP000664914"/>
    </source>
</evidence>
<dbReference type="Pfam" id="PF00126">
    <property type="entry name" value="HTH_1"/>
    <property type="match status" value="1"/>
</dbReference>
<proteinExistence type="inferred from homology"/>
<dbReference type="InterPro" id="IPR036388">
    <property type="entry name" value="WH-like_DNA-bd_sf"/>
</dbReference>
<dbReference type="PANTHER" id="PTHR30537">
    <property type="entry name" value="HTH-TYPE TRANSCRIPTIONAL REGULATOR"/>
    <property type="match status" value="1"/>
</dbReference>
<reference evidence="6" key="1">
    <citation type="submission" date="2020-07" db="EMBL/GenBank/DDBJ databases">
        <authorList>
            <person name="Camacho E."/>
        </authorList>
    </citation>
    <scope>NUCLEOTIDE SEQUENCE</scope>
    <source>
        <strain evidence="6">MPO218</strain>
    </source>
</reference>
<dbReference type="GO" id="GO:0006351">
    <property type="term" value="P:DNA-templated transcription"/>
    <property type="evidence" value="ECO:0007669"/>
    <property type="project" value="TreeGrafter"/>
</dbReference>
<protein>
    <submittedName>
        <fullName evidence="6">LysR family transcriptional regulator</fullName>
    </submittedName>
</protein>
<evidence type="ECO:0000256" key="3">
    <source>
        <dbReference type="ARBA" id="ARBA00023125"/>
    </source>
</evidence>
<dbReference type="Proteomes" id="UP000664914">
    <property type="component" value="Chromosome"/>
</dbReference>
<dbReference type="Gene3D" id="1.10.10.10">
    <property type="entry name" value="Winged helix-like DNA-binding domain superfamily/Winged helix DNA-binding domain"/>
    <property type="match status" value="1"/>
</dbReference>
<evidence type="ECO:0000256" key="4">
    <source>
        <dbReference type="ARBA" id="ARBA00023163"/>
    </source>
</evidence>
<dbReference type="InterPro" id="IPR036390">
    <property type="entry name" value="WH_DNA-bd_sf"/>
</dbReference>
<dbReference type="EMBL" id="CP059319">
    <property type="protein sequence ID" value="QTH23014.1"/>
    <property type="molecule type" value="Genomic_DNA"/>
</dbReference>
<dbReference type="PANTHER" id="PTHR30537:SF3">
    <property type="entry name" value="TRANSCRIPTIONAL REGULATORY PROTEIN"/>
    <property type="match status" value="1"/>
</dbReference>
<evidence type="ECO:0000256" key="2">
    <source>
        <dbReference type="ARBA" id="ARBA00023015"/>
    </source>
</evidence>
<dbReference type="InterPro" id="IPR058163">
    <property type="entry name" value="LysR-type_TF_proteobact-type"/>
</dbReference>
<gene>
    <name evidence="6" type="ORF">HRJ34_05735</name>
</gene>
<accession>A0A975D5F9</accession>
<dbReference type="Gene3D" id="3.40.190.290">
    <property type="match status" value="1"/>
</dbReference>
<dbReference type="GO" id="GO:0003700">
    <property type="term" value="F:DNA-binding transcription factor activity"/>
    <property type="evidence" value="ECO:0007669"/>
    <property type="project" value="InterPro"/>
</dbReference>
<feature type="domain" description="HTH lysR-type" evidence="5">
    <location>
        <begin position="11"/>
        <end position="69"/>
    </location>
</feature>
<dbReference type="AlphaFoldDB" id="A0A975D5F9"/>
<dbReference type="GO" id="GO:0043565">
    <property type="term" value="F:sequence-specific DNA binding"/>
    <property type="evidence" value="ECO:0007669"/>
    <property type="project" value="TreeGrafter"/>
</dbReference>
<dbReference type="Pfam" id="PF03466">
    <property type="entry name" value="LysR_substrate"/>
    <property type="match status" value="1"/>
</dbReference>
<name>A0A975D5F9_9SPHN</name>
<dbReference type="InterPro" id="IPR000847">
    <property type="entry name" value="LysR_HTH_N"/>
</dbReference>
<evidence type="ECO:0000259" key="5">
    <source>
        <dbReference type="PROSITE" id="PS50931"/>
    </source>
</evidence>
<keyword evidence="4" id="KW-0804">Transcription</keyword>
<dbReference type="InterPro" id="IPR005119">
    <property type="entry name" value="LysR_subst-bd"/>
</dbReference>
<evidence type="ECO:0000256" key="1">
    <source>
        <dbReference type="ARBA" id="ARBA00009437"/>
    </source>
</evidence>
<keyword evidence="3" id="KW-0238">DNA-binding</keyword>
<evidence type="ECO:0000313" key="6">
    <source>
        <dbReference type="EMBL" id="QTH23014.1"/>
    </source>
</evidence>